<dbReference type="PANTHER" id="PTHR43877:SF1">
    <property type="entry name" value="ACETYLTRANSFERASE"/>
    <property type="match status" value="1"/>
</dbReference>
<evidence type="ECO:0000259" key="3">
    <source>
        <dbReference type="PROSITE" id="PS51186"/>
    </source>
</evidence>
<dbReference type="PANTHER" id="PTHR43877">
    <property type="entry name" value="AMINOALKYLPHOSPHONATE N-ACETYLTRANSFERASE-RELATED-RELATED"/>
    <property type="match status" value="1"/>
</dbReference>
<dbReference type="EMBL" id="CP002691">
    <property type="protein sequence ID" value="AEE49461.1"/>
    <property type="molecule type" value="Genomic_DNA"/>
</dbReference>
<accession>F4KZJ1</accession>
<dbReference type="AlphaFoldDB" id="F4KZJ1"/>
<dbReference type="STRING" id="760192.Halhy_1569"/>
<dbReference type="Gene3D" id="3.40.630.30">
    <property type="match status" value="1"/>
</dbReference>
<reference key="2">
    <citation type="submission" date="2011-04" db="EMBL/GenBank/DDBJ databases">
        <title>Complete sequence of chromosome of Haliscomenobacter hydrossis DSM 1100.</title>
        <authorList>
            <consortium name="US DOE Joint Genome Institute (JGI-PGF)"/>
            <person name="Lucas S."/>
            <person name="Han J."/>
            <person name="Lapidus A."/>
            <person name="Bruce D."/>
            <person name="Goodwin L."/>
            <person name="Pitluck S."/>
            <person name="Peters L."/>
            <person name="Kyrpides N."/>
            <person name="Mavromatis K."/>
            <person name="Ivanova N."/>
            <person name="Ovchinnikova G."/>
            <person name="Pagani I."/>
            <person name="Daligault H."/>
            <person name="Detter J.C."/>
            <person name="Han C."/>
            <person name="Land M."/>
            <person name="Hauser L."/>
            <person name="Markowitz V."/>
            <person name="Cheng J.-F."/>
            <person name="Hugenholtz P."/>
            <person name="Woyke T."/>
            <person name="Wu D."/>
            <person name="Verbarg S."/>
            <person name="Frueling A."/>
            <person name="Brambilla E."/>
            <person name="Klenk H.-P."/>
            <person name="Eisen J.A."/>
        </authorList>
    </citation>
    <scope>NUCLEOTIDE SEQUENCE</scope>
    <source>
        <strain>DSM 1100</strain>
    </source>
</reference>
<evidence type="ECO:0000256" key="1">
    <source>
        <dbReference type="ARBA" id="ARBA00022679"/>
    </source>
</evidence>
<dbReference type="InterPro" id="IPR016181">
    <property type="entry name" value="Acyl_CoA_acyltransferase"/>
</dbReference>
<reference evidence="4 5" key="1">
    <citation type="journal article" date="2011" name="Stand. Genomic Sci.">
        <title>Complete genome sequence of Haliscomenobacter hydrossis type strain (O).</title>
        <authorList>
            <consortium name="US DOE Joint Genome Institute (JGI-PGF)"/>
            <person name="Daligault H."/>
            <person name="Lapidus A."/>
            <person name="Zeytun A."/>
            <person name="Nolan M."/>
            <person name="Lucas S."/>
            <person name="Del Rio T.G."/>
            <person name="Tice H."/>
            <person name="Cheng J.F."/>
            <person name="Tapia R."/>
            <person name="Han C."/>
            <person name="Goodwin L."/>
            <person name="Pitluck S."/>
            <person name="Liolios K."/>
            <person name="Pagani I."/>
            <person name="Ivanova N."/>
            <person name="Huntemann M."/>
            <person name="Mavromatis K."/>
            <person name="Mikhailova N."/>
            <person name="Pati A."/>
            <person name="Chen A."/>
            <person name="Palaniappan K."/>
            <person name="Land M."/>
            <person name="Hauser L."/>
            <person name="Brambilla E.M."/>
            <person name="Rohde M."/>
            <person name="Verbarg S."/>
            <person name="Goker M."/>
            <person name="Bristow J."/>
            <person name="Eisen J.A."/>
            <person name="Markowitz V."/>
            <person name="Hugenholtz P."/>
            <person name="Kyrpides N.C."/>
            <person name="Klenk H.P."/>
            <person name="Woyke T."/>
        </authorList>
    </citation>
    <scope>NUCLEOTIDE SEQUENCE [LARGE SCALE GENOMIC DNA]</scope>
    <source>
        <strain evidence="5">ATCC 27775 / DSM 1100 / LMG 10767 / O</strain>
    </source>
</reference>
<organism evidence="4 5">
    <name type="scientific">Haliscomenobacter hydrossis (strain ATCC 27775 / DSM 1100 / LMG 10767 / O)</name>
    <dbReference type="NCBI Taxonomy" id="760192"/>
    <lineage>
        <taxon>Bacteria</taxon>
        <taxon>Pseudomonadati</taxon>
        <taxon>Bacteroidota</taxon>
        <taxon>Saprospiria</taxon>
        <taxon>Saprospirales</taxon>
        <taxon>Haliscomenobacteraceae</taxon>
        <taxon>Haliscomenobacter</taxon>
    </lineage>
</organism>
<dbReference type="OrthoDB" id="5292888at2"/>
<dbReference type="Pfam" id="PF00583">
    <property type="entry name" value="Acetyltransf_1"/>
    <property type="match status" value="1"/>
</dbReference>
<name>F4KZJ1_HALH1</name>
<dbReference type="eggNOG" id="COG0456">
    <property type="taxonomic scope" value="Bacteria"/>
</dbReference>
<dbReference type="HOGENOM" id="CLU_013985_18_2_10"/>
<dbReference type="CDD" id="cd04301">
    <property type="entry name" value="NAT_SF"/>
    <property type="match status" value="1"/>
</dbReference>
<proteinExistence type="predicted"/>
<dbReference type="SUPFAM" id="SSF55729">
    <property type="entry name" value="Acyl-CoA N-acyltransferases (Nat)"/>
    <property type="match status" value="1"/>
</dbReference>
<dbReference type="Proteomes" id="UP000008461">
    <property type="component" value="Chromosome"/>
</dbReference>
<keyword evidence="1" id="KW-0808">Transferase</keyword>
<dbReference type="RefSeq" id="WP_013764015.1">
    <property type="nucleotide sequence ID" value="NC_015510.1"/>
</dbReference>
<gene>
    <name evidence="4" type="ordered locus">Halhy_1569</name>
</gene>
<keyword evidence="5" id="KW-1185">Reference proteome</keyword>
<feature type="domain" description="N-acetyltransferase" evidence="3">
    <location>
        <begin position="2"/>
        <end position="165"/>
    </location>
</feature>
<dbReference type="KEGG" id="hhy:Halhy_1569"/>
<sequence length="175" mass="19899">MITFRTASPQDEAAIAQLHAESWQKHYRGIFSDEYLDQQVVKERAEVWAERFAHPLESRHLILAENEGQLCGFACIELNEDPVFGTLLDNLHVSSHVQGQGIGAQLMQRAAQLAEAQHPGIGFYLWVLEENHKARMFYELMGAIIQEAVPHDNPDGGTSMVCRCIWHRTADVYKR</sequence>
<dbReference type="InterPro" id="IPR000182">
    <property type="entry name" value="GNAT_dom"/>
</dbReference>
<dbReference type="InterPro" id="IPR050832">
    <property type="entry name" value="Bact_Acetyltransf"/>
</dbReference>
<protein>
    <submittedName>
        <fullName evidence="4">GCN5-related N-acetyltransferase</fullName>
    </submittedName>
</protein>
<dbReference type="PROSITE" id="PS51186">
    <property type="entry name" value="GNAT"/>
    <property type="match status" value="1"/>
</dbReference>
<evidence type="ECO:0000256" key="2">
    <source>
        <dbReference type="ARBA" id="ARBA00023315"/>
    </source>
</evidence>
<keyword evidence="2" id="KW-0012">Acyltransferase</keyword>
<evidence type="ECO:0000313" key="5">
    <source>
        <dbReference type="Proteomes" id="UP000008461"/>
    </source>
</evidence>
<evidence type="ECO:0000313" key="4">
    <source>
        <dbReference type="EMBL" id="AEE49461.1"/>
    </source>
</evidence>
<dbReference type="GO" id="GO:0016747">
    <property type="term" value="F:acyltransferase activity, transferring groups other than amino-acyl groups"/>
    <property type="evidence" value="ECO:0007669"/>
    <property type="project" value="InterPro"/>
</dbReference>